<sequence length="227" mass="24243">MHALVVIANSKDQSRCLRWKRHPQSDLIEDETIVIVVAAGQLTPHLESESDVGLLGMSASATADLKDRATPVTGVTARSVHNPSSETCPTSDGKNDKAAQLGPMPAQPMLQALYRGHPHHAAVLFGRDEKAGVAPVFLVDRRHDQRGGLVDGEPAQTVLMKALNVALTNGANDHLADDSCAAPSVAKDFVRQRLHTRPVPLIAAKPRPAQDPRSASHGGVGLAWVRR</sequence>
<dbReference type="Proteomes" id="UP000295060">
    <property type="component" value="Unassembled WGS sequence"/>
</dbReference>
<protein>
    <submittedName>
        <fullName evidence="2">Uncharacterized protein</fullName>
    </submittedName>
</protein>
<feature type="compositionally biased region" description="Polar residues" evidence="1">
    <location>
        <begin position="79"/>
        <end position="92"/>
    </location>
</feature>
<evidence type="ECO:0000313" key="2">
    <source>
        <dbReference type="EMBL" id="TDW88393.1"/>
    </source>
</evidence>
<dbReference type="EMBL" id="SODU01000003">
    <property type="protein sequence ID" value="TDW88393.1"/>
    <property type="molecule type" value="Genomic_DNA"/>
</dbReference>
<feature type="region of interest" description="Disordered" evidence="1">
    <location>
        <begin position="78"/>
        <end position="97"/>
    </location>
</feature>
<accession>A0ABY2FD34</accession>
<name>A0ABY2FD34_9ACTN</name>
<evidence type="ECO:0000256" key="1">
    <source>
        <dbReference type="SAM" id="MobiDB-lite"/>
    </source>
</evidence>
<keyword evidence="3" id="KW-1185">Reference proteome</keyword>
<proteinExistence type="predicted"/>
<reference evidence="2 3" key="1">
    <citation type="submission" date="2019-03" db="EMBL/GenBank/DDBJ databases">
        <title>Genomic Encyclopedia of Type Strains, Phase III (KMG-III): the genomes of soil and plant-associated and newly described type strains.</title>
        <authorList>
            <person name="Whitman W."/>
        </authorList>
    </citation>
    <scope>NUCLEOTIDE SEQUENCE [LARGE SCALE GENOMIC DNA]</scope>
    <source>
        <strain evidence="2 3">VKMAc-2574</strain>
    </source>
</reference>
<comment type="caution">
    <text evidence="2">The sequence shown here is derived from an EMBL/GenBank/DDBJ whole genome shotgun (WGS) entry which is preliminary data.</text>
</comment>
<gene>
    <name evidence="2" type="ORF">EV137_6488</name>
</gene>
<evidence type="ECO:0000313" key="3">
    <source>
        <dbReference type="Proteomes" id="UP000295060"/>
    </source>
</evidence>
<organism evidence="2 3">
    <name type="scientific">Kribbella pratensis</name>
    <dbReference type="NCBI Taxonomy" id="2512112"/>
    <lineage>
        <taxon>Bacteria</taxon>
        <taxon>Bacillati</taxon>
        <taxon>Actinomycetota</taxon>
        <taxon>Actinomycetes</taxon>
        <taxon>Propionibacteriales</taxon>
        <taxon>Kribbellaceae</taxon>
        <taxon>Kribbella</taxon>
    </lineage>
</organism>